<dbReference type="InterPro" id="IPR045527">
    <property type="entry name" value="DUF6470"/>
</dbReference>
<dbReference type="Proteomes" id="UP000077412">
    <property type="component" value="Chromosome"/>
</dbReference>
<organism evidence="1 2">
    <name type="scientific">Fictibacillus arsenicus</name>
    <dbReference type="NCBI Taxonomy" id="255247"/>
    <lineage>
        <taxon>Bacteria</taxon>
        <taxon>Bacillati</taxon>
        <taxon>Bacillota</taxon>
        <taxon>Bacilli</taxon>
        <taxon>Bacillales</taxon>
        <taxon>Fictibacillaceae</taxon>
        <taxon>Fictibacillus</taxon>
    </lineage>
</organism>
<dbReference type="AlphaFoldDB" id="A0A1B1Z8B7"/>
<dbReference type="OrthoDB" id="2112831at2"/>
<dbReference type="EMBL" id="CP016761">
    <property type="protein sequence ID" value="ANX13695.1"/>
    <property type="molecule type" value="Genomic_DNA"/>
</dbReference>
<gene>
    <name evidence="1" type="ORF">ABE41_016930</name>
</gene>
<evidence type="ECO:0000313" key="1">
    <source>
        <dbReference type="EMBL" id="ANX13695.1"/>
    </source>
</evidence>
<proteinExistence type="predicted"/>
<dbReference type="STRING" id="255247.ABE41_016930"/>
<sequence length="193" mass="21671">MNFPQIRLETTFGQISITSQKAVQEIKQPPAELSIKQPKAELEIDRTPGQLTIDQSIAREDMDLKNISKRIEEFAQKGYEDWLAGLARMSQEGDDLMRIENGGNPIAEHAKTNSEGPIYEFNIGFIPSPNSVKIDYQPGNVNINWNTNKPEIDVKLNKLTHTYTPGTVSIDLIQRPSLSIDFVGLFIDEKSKG</sequence>
<protein>
    <submittedName>
        <fullName evidence="1">Uncharacterized protein</fullName>
    </submittedName>
</protein>
<dbReference type="Pfam" id="PF20074">
    <property type="entry name" value="DUF6470"/>
    <property type="match status" value="1"/>
</dbReference>
<accession>A0A1B1Z8B7</accession>
<name>A0A1B1Z8B7_9BACL</name>
<dbReference type="KEGG" id="far:ABE41_016930"/>
<reference evidence="1 2" key="1">
    <citation type="submission" date="2016-08" db="EMBL/GenBank/DDBJ databases">
        <title>Complete genome sequence of Fictibacillus arsenicus G25-54, a strain with toxicity to nematodes and a potential arsenic-resistance activity.</title>
        <authorList>
            <person name="Zheng Z."/>
        </authorList>
    </citation>
    <scope>NUCLEOTIDE SEQUENCE [LARGE SCALE GENOMIC DNA]</scope>
    <source>
        <strain evidence="1 2">G25-54</strain>
    </source>
</reference>
<evidence type="ECO:0000313" key="2">
    <source>
        <dbReference type="Proteomes" id="UP000077412"/>
    </source>
</evidence>
<dbReference type="RefSeq" id="WP_066292868.1">
    <property type="nucleotide sequence ID" value="NZ_CP016761.1"/>
</dbReference>
<keyword evidence="2" id="KW-1185">Reference proteome</keyword>